<evidence type="ECO:0000259" key="1">
    <source>
        <dbReference type="Pfam" id="PF00535"/>
    </source>
</evidence>
<dbReference type="PANTHER" id="PTHR22916:SF3">
    <property type="entry name" value="UDP-GLCNAC:BETAGAL BETA-1,3-N-ACETYLGLUCOSAMINYLTRANSFERASE-LIKE PROTEIN 1"/>
    <property type="match status" value="1"/>
</dbReference>
<evidence type="ECO:0000313" key="2">
    <source>
        <dbReference type="EMBL" id="EGG57319.1"/>
    </source>
</evidence>
<reference evidence="2 3" key="1">
    <citation type="submission" date="2011-02" db="EMBL/GenBank/DDBJ databases">
        <authorList>
            <person name="Weinstock G."/>
            <person name="Sodergren E."/>
            <person name="Clifton S."/>
            <person name="Fulton L."/>
            <person name="Fulton B."/>
            <person name="Courtney L."/>
            <person name="Fronick C."/>
            <person name="Harrison M."/>
            <person name="Strong C."/>
            <person name="Farmer C."/>
            <person name="Delahaunty K."/>
            <person name="Markovic C."/>
            <person name="Hall O."/>
            <person name="Minx P."/>
            <person name="Tomlinson C."/>
            <person name="Mitreva M."/>
            <person name="Hou S."/>
            <person name="Chen J."/>
            <person name="Wollam A."/>
            <person name="Pepin K.H."/>
            <person name="Johnson M."/>
            <person name="Bhonagiri V."/>
            <person name="Zhang X."/>
            <person name="Suruliraj S."/>
            <person name="Warren W."/>
            <person name="Chinwalla A."/>
            <person name="Mardis E.R."/>
            <person name="Wilson R.K."/>
        </authorList>
    </citation>
    <scope>NUCLEOTIDE SEQUENCE [LARGE SCALE GENOMIC DNA]</scope>
    <source>
        <strain evidence="2 3">YIT 11841</strain>
    </source>
</reference>
<dbReference type="PANTHER" id="PTHR22916">
    <property type="entry name" value="GLYCOSYLTRANSFERASE"/>
    <property type="match status" value="1"/>
</dbReference>
<dbReference type="Gene3D" id="3.90.550.10">
    <property type="entry name" value="Spore Coat Polysaccharide Biosynthesis Protein SpsA, Chain A"/>
    <property type="match status" value="1"/>
</dbReference>
<feature type="domain" description="Glycosyltransferase 2-like" evidence="1">
    <location>
        <begin position="16"/>
        <end position="140"/>
    </location>
</feature>
<gene>
    <name evidence="2" type="ORF">HMPREF9442_00265</name>
</gene>
<accession>F3QQ28</accession>
<keyword evidence="3" id="KW-1185">Reference proteome</keyword>
<dbReference type="EMBL" id="AFBR01000008">
    <property type="protein sequence ID" value="EGG57319.1"/>
    <property type="molecule type" value="Genomic_DNA"/>
</dbReference>
<keyword evidence="2" id="KW-0808">Transferase</keyword>
<dbReference type="eggNOG" id="COG1216">
    <property type="taxonomic scope" value="Bacteria"/>
</dbReference>
<dbReference type="HOGENOM" id="CLU_025996_25_0_10"/>
<comment type="caution">
    <text evidence="2">The sequence shown here is derived from an EMBL/GenBank/DDBJ whole genome shotgun (WGS) entry which is preliminary data.</text>
</comment>
<proteinExistence type="predicted"/>
<dbReference type="OrthoDB" id="6307329at2"/>
<dbReference type="GO" id="GO:0016758">
    <property type="term" value="F:hexosyltransferase activity"/>
    <property type="evidence" value="ECO:0007669"/>
    <property type="project" value="UniProtKB-ARBA"/>
</dbReference>
<protein>
    <submittedName>
        <fullName evidence="2">Glycosyltransferase, group 2 family protein</fullName>
    </submittedName>
</protein>
<dbReference type="Proteomes" id="UP000005546">
    <property type="component" value="Unassembled WGS sequence"/>
</dbReference>
<dbReference type="AlphaFoldDB" id="F3QQ28"/>
<dbReference type="Pfam" id="PF00535">
    <property type="entry name" value="Glycos_transf_2"/>
    <property type="match status" value="1"/>
</dbReference>
<dbReference type="STRING" id="762982.HMPREF9442_00265"/>
<organism evidence="2 3">
    <name type="scientific">Paraprevotella xylaniphila YIT 11841</name>
    <dbReference type="NCBI Taxonomy" id="762982"/>
    <lineage>
        <taxon>Bacteria</taxon>
        <taxon>Pseudomonadati</taxon>
        <taxon>Bacteroidota</taxon>
        <taxon>Bacteroidia</taxon>
        <taxon>Bacteroidales</taxon>
        <taxon>Prevotellaceae</taxon>
        <taxon>Paraprevotella</taxon>
    </lineage>
</organism>
<name>F3QQ28_9BACT</name>
<sequence>MVNGSIGSSIGLPKVSVVIPVYNAEDTVVDWIDSVLGQDFPDLEIIVVDDGSNDGSGVLCDNCARRDSRVKVIHQKNKGRSAARGVGTIMSQAKWIGYVDSDDTLPKDAISRLYAKAIDDVDVVLGNGYKFSKGRRCPKISIEEFRHMVVRAEGPIGVPWGCLFRRSVLTSWVWDIPREINMGEDYVFWLRVIFQTRKPVNVIYEKVYDKGADTTCANFKWNAGYALAIHELRKGAIPEHLWATYMSDTISDRLVNLLDVACCQPCRLWRHSRFYMELKEDIGKYGYDVPLKTKLYLLLPSLWMRRMYSKLSDLKNKWI</sequence>
<dbReference type="InterPro" id="IPR001173">
    <property type="entry name" value="Glyco_trans_2-like"/>
</dbReference>
<dbReference type="InterPro" id="IPR029044">
    <property type="entry name" value="Nucleotide-diphossugar_trans"/>
</dbReference>
<dbReference type="CDD" id="cd00761">
    <property type="entry name" value="Glyco_tranf_GTA_type"/>
    <property type="match status" value="1"/>
</dbReference>
<dbReference type="SUPFAM" id="SSF53448">
    <property type="entry name" value="Nucleotide-diphospho-sugar transferases"/>
    <property type="match status" value="1"/>
</dbReference>
<dbReference type="RefSeq" id="WP_008624390.1">
    <property type="nucleotide sequence ID" value="NZ_GL883812.1"/>
</dbReference>
<evidence type="ECO:0000313" key="3">
    <source>
        <dbReference type="Proteomes" id="UP000005546"/>
    </source>
</evidence>